<dbReference type="Proteomes" id="UP000664317">
    <property type="component" value="Unassembled WGS sequence"/>
</dbReference>
<protein>
    <recommendedName>
        <fullName evidence="6">Peptidyl-prolyl cis-trans isomerase</fullName>
        <ecNumber evidence="6">5.2.1.8</ecNumber>
    </recommendedName>
</protein>
<evidence type="ECO:0000256" key="1">
    <source>
        <dbReference type="ARBA" id="ARBA00000971"/>
    </source>
</evidence>
<evidence type="ECO:0000256" key="2">
    <source>
        <dbReference type="ARBA" id="ARBA00006577"/>
    </source>
</evidence>
<evidence type="ECO:0000256" key="6">
    <source>
        <dbReference type="RuleBase" id="RU003915"/>
    </source>
</evidence>
<keyword evidence="4 5" id="KW-0413">Isomerase</keyword>
<dbReference type="Pfam" id="PF00254">
    <property type="entry name" value="FKBP_C"/>
    <property type="match status" value="1"/>
</dbReference>
<gene>
    <name evidence="8" type="ORF">J0A68_01450</name>
</gene>
<keyword evidence="3 5" id="KW-0697">Rotamase</keyword>
<evidence type="ECO:0000313" key="9">
    <source>
        <dbReference type="Proteomes" id="UP000664317"/>
    </source>
</evidence>
<dbReference type="PANTHER" id="PTHR43811:SF23">
    <property type="entry name" value="FKBP-TYPE 22 KDA PEPTIDYL-PROLYL CIS-TRANS ISOMERASE"/>
    <property type="match status" value="1"/>
</dbReference>
<proteinExistence type="inferred from homology"/>
<dbReference type="SUPFAM" id="SSF54534">
    <property type="entry name" value="FKBP-like"/>
    <property type="match status" value="1"/>
</dbReference>
<feature type="domain" description="PPIase FKBP-type" evidence="7">
    <location>
        <begin position="80"/>
        <end position="182"/>
    </location>
</feature>
<comment type="caution">
    <text evidence="8">The sequence shown here is derived from an EMBL/GenBank/DDBJ whole genome shotgun (WGS) entry which is preliminary data.</text>
</comment>
<organism evidence="8 9">
    <name type="scientific">Algoriphagus oliviformis</name>
    <dbReference type="NCBI Taxonomy" id="2811231"/>
    <lineage>
        <taxon>Bacteria</taxon>
        <taxon>Pseudomonadati</taxon>
        <taxon>Bacteroidota</taxon>
        <taxon>Cytophagia</taxon>
        <taxon>Cytophagales</taxon>
        <taxon>Cyclobacteriaceae</taxon>
        <taxon>Algoriphagus</taxon>
    </lineage>
</organism>
<reference evidence="8 9" key="1">
    <citation type="submission" date="2021-03" db="EMBL/GenBank/DDBJ databases">
        <title>novel species isolated from a fishpond in China.</title>
        <authorList>
            <person name="Lu H."/>
            <person name="Cai Z."/>
        </authorList>
    </citation>
    <scope>NUCLEOTIDE SEQUENCE [LARGE SCALE GENOMIC DNA]</scope>
    <source>
        <strain evidence="8 9">H41</strain>
    </source>
</reference>
<dbReference type="PROSITE" id="PS51257">
    <property type="entry name" value="PROKAR_LIPOPROTEIN"/>
    <property type="match status" value="1"/>
</dbReference>
<dbReference type="GO" id="GO:0016853">
    <property type="term" value="F:isomerase activity"/>
    <property type="evidence" value="ECO:0007669"/>
    <property type="project" value="UniProtKB-KW"/>
</dbReference>
<evidence type="ECO:0000256" key="3">
    <source>
        <dbReference type="ARBA" id="ARBA00023110"/>
    </source>
</evidence>
<dbReference type="PROSITE" id="PS50059">
    <property type="entry name" value="FKBP_PPIASE"/>
    <property type="match status" value="1"/>
</dbReference>
<dbReference type="RefSeq" id="WP_206576403.1">
    <property type="nucleotide sequence ID" value="NZ_JAFKCT010000001.1"/>
</dbReference>
<dbReference type="EMBL" id="JAFKCT010000001">
    <property type="protein sequence ID" value="MBN7809601.1"/>
    <property type="molecule type" value="Genomic_DNA"/>
</dbReference>
<evidence type="ECO:0000256" key="5">
    <source>
        <dbReference type="PROSITE-ProRule" id="PRU00277"/>
    </source>
</evidence>
<dbReference type="InterPro" id="IPR046357">
    <property type="entry name" value="PPIase_dom_sf"/>
</dbReference>
<dbReference type="EC" id="5.2.1.8" evidence="6"/>
<dbReference type="PANTHER" id="PTHR43811">
    <property type="entry name" value="FKBP-TYPE PEPTIDYL-PROLYL CIS-TRANS ISOMERASE FKPA"/>
    <property type="match status" value="1"/>
</dbReference>
<accession>A0ABS3BXP9</accession>
<evidence type="ECO:0000256" key="4">
    <source>
        <dbReference type="ARBA" id="ARBA00023235"/>
    </source>
</evidence>
<dbReference type="Gene3D" id="3.10.50.40">
    <property type="match status" value="1"/>
</dbReference>
<dbReference type="InterPro" id="IPR001179">
    <property type="entry name" value="PPIase_FKBP_dom"/>
</dbReference>
<evidence type="ECO:0000259" key="7">
    <source>
        <dbReference type="PROSITE" id="PS50059"/>
    </source>
</evidence>
<keyword evidence="9" id="KW-1185">Reference proteome</keyword>
<sequence>MRNLILLFFIALIGISACEPSNPYNIGPAYDEAGNLAADSVKIVAYLDTAEIDSLYRIHDPSGVVVIVQEEGAGTRPTTNTIVYTDYVGSLITDGSVFDTSIESVARENDLYVEGRSYRPYSFALNLGNVITGWHIGFARLRPGSKAVLIIPSPWAYRDQVNNARIPANSVLRFDVDFLGID</sequence>
<evidence type="ECO:0000313" key="8">
    <source>
        <dbReference type="EMBL" id="MBN7809601.1"/>
    </source>
</evidence>
<name>A0ABS3BXP9_9BACT</name>
<comment type="catalytic activity">
    <reaction evidence="1 5 6">
        <text>[protein]-peptidylproline (omega=180) = [protein]-peptidylproline (omega=0)</text>
        <dbReference type="Rhea" id="RHEA:16237"/>
        <dbReference type="Rhea" id="RHEA-COMP:10747"/>
        <dbReference type="Rhea" id="RHEA-COMP:10748"/>
        <dbReference type="ChEBI" id="CHEBI:83833"/>
        <dbReference type="ChEBI" id="CHEBI:83834"/>
        <dbReference type="EC" id="5.2.1.8"/>
    </reaction>
</comment>
<comment type="similarity">
    <text evidence="2 6">Belongs to the FKBP-type PPIase family.</text>
</comment>